<dbReference type="Gene3D" id="2.70.98.70">
    <property type="match status" value="1"/>
</dbReference>
<evidence type="ECO:0000259" key="5">
    <source>
        <dbReference type="Pfam" id="PF07940"/>
    </source>
</evidence>
<name>A0ABS4E4Q5_9HYPH</name>
<evidence type="ECO:0000313" key="6">
    <source>
        <dbReference type="EMBL" id="MBP1852925.1"/>
    </source>
</evidence>
<dbReference type="InterPro" id="IPR008929">
    <property type="entry name" value="Chondroitin_lyas"/>
</dbReference>
<protein>
    <recommendedName>
        <fullName evidence="5">Heparinase II/III-like C-terminal domain-containing protein</fullName>
    </recommendedName>
</protein>
<dbReference type="Pfam" id="PF07940">
    <property type="entry name" value="Hepar_II_III_C"/>
    <property type="match status" value="1"/>
</dbReference>
<dbReference type="PANTHER" id="PTHR39210:SF1">
    <property type="entry name" value="HEPARIN-SULFATE LYASE"/>
    <property type="match status" value="1"/>
</dbReference>
<evidence type="ECO:0000256" key="2">
    <source>
        <dbReference type="ARBA" id="ARBA00022729"/>
    </source>
</evidence>
<dbReference type="EMBL" id="JAGGJU010000014">
    <property type="protein sequence ID" value="MBP1852925.1"/>
    <property type="molecule type" value="Genomic_DNA"/>
</dbReference>
<evidence type="ECO:0000313" key="7">
    <source>
        <dbReference type="Proteomes" id="UP000759443"/>
    </source>
</evidence>
<dbReference type="InterPro" id="IPR012480">
    <property type="entry name" value="Hepar_II_III_C"/>
</dbReference>
<gene>
    <name evidence="6" type="ORF">J2Z17_004384</name>
</gene>
<comment type="caution">
    <text evidence="6">The sequence shown here is derived from an EMBL/GenBank/DDBJ whole genome shotgun (WGS) entry which is preliminary data.</text>
</comment>
<comment type="subcellular location">
    <subcellularLocation>
        <location evidence="1">Periplasm</location>
    </subcellularLocation>
</comment>
<evidence type="ECO:0000256" key="4">
    <source>
        <dbReference type="ARBA" id="ARBA00023239"/>
    </source>
</evidence>
<dbReference type="Gene3D" id="1.50.10.100">
    <property type="entry name" value="Chondroitin AC/alginate lyase"/>
    <property type="match status" value="1"/>
</dbReference>
<keyword evidence="4" id="KW-0456">Lyase</keyword>
<reference evidence="6 7" key="1">
    <citation type="submission" date="2021-03" db="EMBL/GenBank/DDBJ databases">
        <title>Genomic Encyclopedia of Type Strains, Phase IV (KMG-IV): sequencing the most valuable type-strain genomes for metagenomic binning, comparative biology and taxonomic classification.</title>
        <authorList>
            <person name="Goeker M."/>
        </authorList>
    </citation>
    <scope>NUCLEOTIDE SEQUENCE [LARGE SCALE GENOMIC DNA]</scope>
    <source>
        <strain evidence="6 7">DSM 21600</strain>
    </source>
</reference>
<feature type="domain" description="Heparinase II/III-like C-terminal" evidence="5">
    <location>
        <begin position="382"/>
        <end position="545"/>
    </location>
</feature>
<sequence>MTQCQKMFSERLDYLPPRLADFSLVPSASDRTEWQELPGDIRARLVAAGERMTDGEWPSLPVTAWLDYSRNGNRTRFEALYFTRRRRLNGLVMAECVEANGRFLDPIINGLMLICEESGWQLPAHNAYIRGGARTALPQPDRPVIDLFAAETGAQLAMAHYLLGDAIEAAAPGMPGRIEHELRRRILDPYLSAHFWWMGNGDERMNNWTAWCTQNVLLTAFASRVPDIDLHAIVRKAAGSLDAFLKDYGEDGACEEGALYYRHAGLCLFNALNLLAGVAPQAFGPLWNAPKIRNMADYIVNAHVEGQRYFNFADCSAVNDRCGAREFLFGCAVGSEPLADFAAADWAEEPAPDLPDEINLFYRVQAAFAANAMREHGKVRVRKPDIFYPSIGLVIARDDRFALAVKAGNNGESHNHNDVGSVTLYKDGTPLLIDVGVESYTARTFSPDRYGIWTMQSGYHNLPDFGGVMQQDGDAFAARDVSVSLEAEQALIAMELAGAYPPDARLRRFRRTVRFFKGSRIELEDQVDGDLPAVLSLMLAVKPSVDDSCIDVGDLARISVSGGGKAEVEEIPVSDPRLQLAWPEPLYRLRLPYAAGRLLLTIV</sequence>
<evidence type="ECO:0000256" key="1">
    <source>
        <dbReference type="ARBA" id="ARBA00004418"/>
    </source>
</evidence>
<organism evidence="6 7">
    <name type="scientific">Rhizobium halophytocola</name>
    <dbReference type="NCBI Taxonomy" id="735519"/>
    <lineage>
        <taxon>Bacteria</taxon>
        <taxon>Pseudomonadati</taxon>
        <taxon>Pseudomonadota</taxon>
        <taxon>Alphaproteobacteria</taxon>
        <taxon>Hyphomicrobiales</taxon>
        <taxon>Rhizobiaceae</taxon>
        <taxon>Rhizobium/Agrobacterium group</taxon>
        <taxon>Rhizobium</taxon>
    </lineage>
</organism>
<proteinExistence type="predicted"/>
<dbReference type="PANTHER" id="PTHR39210">
    <property type="entry name" value="HEPARIN-SULFATE LYASE"/>
    <property type="match status" value="1"/>
</dbReference>
<dbReference type="Proteomes" id="UP000759443">
    <property type="component" value="Unassembled WGS sequence"/>
</dbReference>
<evidence type="ECO:0000256" key="3">
    <source>
        <dbReference type="ARBA" id="ARBA00022764"/>
    </source>
</evidence>
<keyword evidence="2" id="KW-0732">Signal</keyword>
<keyword evidence="3" id="KW-0574">Periplasm</keyword>
<accession>A0ABS4E4Q5</accession>
<dbReference type="SUPFAM" id="SSF48230">
    <property type="entry name" value="Chondroitin AC/alginate lyase"/>
    <property type="match status" value="1"/>
</dbReference>
<keyword evidence="7" id="KW-1185">Reference proteome</keyword>